<dbReference type="RefSeq" id="WP_015327055.1">
    <property type="nucleotide sequence ID" value="NC_019978.1"/>
</dbReference>
<dbReference type="KEGG" id="hhl:Halha_1388"/>
<dbReference type="EC" id="3.2.2.-" evidence="5"/>
<dbReference type="GO" id="GO:0006284">
    <property type="term" value="P:base-excision repair"/>
    <property type="evidence" value="ECO:0007669"/>
    <property type="project" value="InterPro"/>
</dbReference>
<keyword evidence="2 5" id="KW-0227">DNA damage</keyword>
<proteinExistence type="inferred from homology"/>
<keyword evidence="4 5" id="KW-0234">DNA repair</keyword>
<evidence type="ECO:0000256" key="5">
    <source>
        <dbReference type="HAMAP-Rule" id="MF_00527"/>
    </source>
</evidence>
<dbReference type="OrthoDB" id="9794313at2"/>
<evidence type="ECO:0000256" key="2">
    <source>
        <dbReference type="ARBA" id="ARBA00022763"/>
    </source>
</evidence>
<dbReference type="FunFam" id="3.10.300.10:FF:000001">
    <property type="entry name" value="Putative 3-methyladenine DNA glycosylase"/>
    <property type="match status" value="1"/>
</dbReference>
<keyword evidence="3 5" id="KW-0378">Hydrolase</keyword>
<dbReference type="EMBL" id="CP003359">
    <property type="protein sequence ID" value="AGB41333.1"/>
    <property type="molecule type" value="Genomic_DNA"/>
</dbReference>
<dbReference type="eggNOG" id="COG2094">
    <property type="taxonomic scope" value="Bacteria"/>
</dbReference>
<protein>
    <recommendedName>
        <fullName evidence="5">Putative 3-methyladenine DNA glycosylase</fullName>
        <ecNumber evidence="5">3.2.2.-</ecNumber>
    </recommendedName>
</protein>
<keyword evidence="7" id="KW-1185">Reference proteome</keyword>
<sequence>MRLDTNFYQQDTLTVAQELIGKVLVRELDNKKIKSKIVETEAYIGPYDKACHAYQNKKTKRTKAMFAPGGYTYVYQIYGIHYCFNIVTSKENNPEAVLIRAIEPLTALEVIEKRRQIKSNRSADLTNGPGKLCQALEIDKSLNNYDLTSGEKIYVIDEGKSCEVVSAKRINIDYAEEYKDKLWRFYIPNNPFVSK</sequence>
<dbReference type="GO" id="GO:0003905">
    <property type="term" value="F:alkylbase DNA N-glycosylase activity"/>
    <property type="evidence" value="ECO:0007669"/>
    <property type="project" value="InterPro"/>
</dbReference>
<evidence type="ECO:0000313" key="7">
    <source>
        <dbReference type="Proteomes" id="UP000010880"/>
    </source>
</evidence>
<evidence type="ECO:0000313" key="6">
    <source>
        <dbReference type="EMBL" id="AGB41333.1"/>
    </source>
</evidence>
<evidence type="ECO:0000256" key="1">
    <source>
        <dbReference type="ARBA" id="ARBA00009232"/>
    </source>
</evidence>
<dbReference type="HAMAP" id="MF_00527">
    <property type="entry name" value="3MGH"/>
    <property type="match status" value="1"/>
</dbReference>
<dbReference type="Pfam" id="PF02245">
    <property type="entry name" value="Pur_DNA_glyco"/>
    <property type="match status" value="1"/>
</dbReference>
<evidence type="ECO:0000256" key="3">
    <source>
        <dbReference type="ARBA" id="ARBA00022801"/>
    </source>
</evidence>
<dbReference type="Proteomes" id="UP000010880">
    <property type="component" value="Chromosome"/>
</dbReference>
<dbReference type="CDD" id="cd00540">
    <property type="entry name" value="AAG"/>
    <property type="match status" value="1"/>
</dbReference>
<dbReference type="HOGENOM" id="CLU_060471_0_2_9"/>
<evidence type="ECO:0000256" key="4">
    <source>
        <dbReference type="ARBA" id="ARBA00023204"/>
    </source>
</evidence>
<comment type="similarity">
    <text evidence="1 5">Belongs to the DNA glycosylase MPG family.</text>
</comment>
<dbReference type="STRING" id="748449.Halha_1388"/>
<dbReference type="Gene3D" id="3.10.300.10">
    <property type="entry name" value="Methylpurine-DNA glycosylase (MPG)"/>
    <property type="match status" value="1"/>
</dbReference>
<accession>L0KB85</accession>
<organism evidence="6 7">
    <name type="scientific">Halobacteroides halobius (strain ATCC 35273 / DSM 5150 / MD-1)</name>
    <dbReference type="NCBI Taxonomy" id="748449"/>
    <lineage>
        <taxon>Bacteria</taxon>
        <taxon>Bacillati</taxon>
        <taxon>Bacillota</taxon>
        <taxon>Clostridia</taxon>
        <taxon>Halanaerobiales</taxon>
        <taxon>Halobacteroidaceae</taxon>
        <taxon>Halobacteroides</taxon>
    </lineage>
</organism>
<dbReference type="PANTHER" id="PTHR10429">
    <property type="entry name" value="DNA-3-METHYLADENINE GLYCOSYLASE"/>
    <property type="match status" value="1"/>
</dbReference>
<name>L0KB85_HALHC</name>
<dbReference type="InterPro" id="IPR003180">
    <property type="entry name" value="MPG"/>
</dbReference>
<dbReference type="NCBIfam" id="TIGR00567">
    <property type="entry name" value="3mg"/>
    <property type="match status" value="1"/>
</dbReference>
<dbReference type="SUPFAM" id="SSF50486">
    <property type="entry name" value="FMT C-terminal domain-like"/>
    <property type="match status" value="1"/>
</dbReference>
<dbReference type="InterPro" id="IPR011034">
    <property type="entry name" value="Formyl_transferase-like_C_sf"/>
</dbReference>
<dbReference type="PATRIC" id="fig|748449.3.peg.1343"/>
<dbReference type="InterPro" id="IPR036995">
    <property type="entry name" value="MPG_sf"/>
</dbReference>
<dbReference type="PANTHER" id="PTHR10429:SF0">
    <property type="entry name" value="DNA-3-METHYLADENINE GLYCOSYLASE"/>
    <property type="match status" value="1"/>
</dbReference>
<dbReference type="AlphaFoldDB" id="L0KB85"/>
<dbReference type="GO" id="GO:0003677">
    <property type="term" value="F:DNA binding"/>
    <property type="evidence" value="ECO:0007669"/>
    <property type="project" value="InterPro"/>
</dbReference>
<gene>
    <name evidence="6" type="ordered locus">Halha_1388</name>
</gene>
<reference evidence="7" key="1">
    <citation type="submission" date="2012-02" db="EMBL/GenBank/DDBJ databases">
        <title>The complete genome of Halobacteroides halobius DSM 5150.</title>
        <authorList>
            <person name="Lucas S."/>
            <person name="Copeland A."/>
            <person name="Lapidus A."/>
            <person name="Glavina del Rio T."/>
            <person name="Dalin E."/>
            <person name="Tice H."/>
            <person name="Bruce D."/>
            <person name="Goodwin L."/>
            <person name="Pitluck S."/>
            <person name="Peters L."/>
            <person name="Mikhailova N."/>
            <person name="Gu W."/>
            <person name="Kyrpides N."/>
            <person name="Mavromatis K."/>
            <person name="Ivanova N."/>
            <person name="Brettin T."/>
            <person name="Detter J.C."/>
            <person name="Han C."/>
            <person name="Larimer F."/>
            <person name="Land M."/>
            <person name="Hauser L."/>
            <person name="Markowitz V."/>
            <person name="Cheng J.-F."/>
            <person name="Hugenholtz P."/>
            <person name="Woyke T."/>
            <person name="Wu D."/>
            <person name="Tindall B."/>
            <person name="Pomrenke H."/>
            <person name="Brambilla E."/>
            <person name="Klenk H.-P."/>
            <person name="Eisen J.A."/>
        </authorList>
    </citation>
    <scope>NUCLEOTIDE SEQUENCE [LARGE SCALE GENOMIC DNA]</scope>
    <source>
        <strain evidence="7">ATCC 35273 / DSM 5150 / MD-1</strain>
    </source>
</reference>